<dbReference type="AlphaFoldDB" id="A0A5E6T905"/>
<dbReference type="InterPro" id="IPR051803">
    <property type="entry name" value="TA_system_RelE-like_toxin"/>
</dbReference>
<evidence type="ECO:0000256" key="2">
    <source>
        <dbReference type="ARBA" id="ARBA00022649"/>
    </source>
</evidence>
<organism evidence="3 4">
    <name type="scientific">Pseudomonas fluorescens</name>
    <dbReference type="NCBI Taxonomy" id="294"/>
    <lineage>
        <taxon>Bacteria</taxon>
        <taxon>Pseudomonadati</taxon>
        <taxon>Pseudomonadota</taxon>
        <taxon>Gammaproteobacteria</taxon>
        <taxon>Pseudomonadales</taxon>
        <taxon>Pseudomonadaceae</taxon>
        <taxon>Pseudomonas</taxon>
    </lineage>
</organism>
<keyword evidence="2" id="KW-1277">Toxin-antitoxin system</keyword>
<comment type="similarity">
    <text evidence="1">Belongs to the RelE toxin family.</text>
</comment>
<dbReference type="EMBL" id="CABVHF010000008">
    <property type="protein sequence ID" value="VVM89716.1"/>
    <property type="molecule type" value="Genomic_DNA"/>
</dbReference>
<evidence type="ECO:0008006" key="5">
    <source>
        <dbReference type="Google" id="ProtNLM"/>
    </source>
</evidence>
<dbReference type="InterPro" id="IPR035093">
    <property type="entry name" value="RelE/ParE_toxin_dom_sf"/>
</dbReference>
<dbReference type="OrthoDB" id="9798046at2"/>
<dbReference type="InterPro" id="IPR007712">
    <property type="entry name" value="RelE/ParE_toxin"/>
</dbReference>
<gene>
    <name evidence="3" type="ORF">PS631_02777</name>
</gene>
<dbReference type="Pfam" id="PF05016">
    <property type="entry name" value="ParE_toxin"/>
    <property type="match status" value="1"/>
</dbReference>
<dbReference type="Gene3D" id="3.30.2310.20">
    <property type="entry name" value="RelE-like"/>
    <property type="match status" value="1"/>
</dbReference>
<name>A0A5E6T905_PSEFL</name>
<accession>A0A5E6T905</accession>
<dbReference type="PANTHER" id="PTHR33755">
    <property type="entry name" value="TOXIN PARE1-RELATED"/>
    <property type="match status" value="1"/>
</dbReference>
<reference evidence="3 4" key="1">
    <citation type="submission" date="2019-09" db="EMBL/GenBank/DDBJ databases">
        <authorList>
            <person name="Chandra G."/>
            <person name="Truman W A."/>
        </authorList>
    </citation>
    <scope>NUCLEOTIDE SEQUENCE [LARGE SCALE GENOMIC DNA]</scope>
    <source>
        <strain evidence="3">PS631</strain>
    </source>
</reference>
<protein>
    <recommendedName>
        <fullName evidence="5">Type II toxin-antitoxin system mRNA interferase toxin, RelE/StbE family</fullName>
    </recommendedName>
</protein>
<dbReference type="Proteomes" id="UP000399692">
    <property type="component" value="Unassembled WGS sequence"/>
</dbReference>
<evidence type="ECO:0000256" key="1">
    <source>
        <dbReference type="ARBA" id="ARBA00006226"/>
    </source>
</evidence>
<dbReference type="PANTHER" id="PTHR33755:SF6">
    <property type="entry name" value="PLASMID STABILIZATION SYSTEM PROTEIN"/>
    <property type="match status" value="1"/>
</dbReference>
<sequence length="90" mass="10552">MRLVWLNMALEDRLRIMNIIAESNPGAAITLDTEFRDKARQAAQQPNLYKQGRYPGTREVVVRPNYVMVYRCAGEKLKIIRILHARQQWP</sequence>
<dbReference type="RefSeq" id="WP_150570511.1">
    <property type="nucleotide sequence ID" value="NZ_CABVHF010000008.1"/>
</dbReference>
<dbReference type="NCBIfam" id="TIGR02385">
    <property type="entry name" value="RelE_StbE"/>
    <property type="match status" value="1"/>
</dbReference>
<evidence type="ECO:0000313" key="3">
    <source>
        <dbReference type="EMBL" id="VVM89716.1"/>
    </source>
</evidence>
<evidence type="ECO:0000313" key="4">
    <source>
        <dbReference type="Proteomes" id="UP000399692"/>
    </source>
</evidence>
<proteinExistence type="inferred from homology"/>